<feature type="transmembrane region" description="Helical" evidence="6">
    <location>
        <begin position="38"/>
        <end position="65"/>
    </location>
</feature>
<evidence type="ECO:0000256" key="6">
    <source>
        <dbReference type="SAM" id="Phobius"/>
    </source>
</evidence>
<dbReference type="EMBL" id="UGAW01000001">
    <property type="protein sequence ID" value="STG50873.1"/>
    <property type="molecule type" value="Genomic_DNA"/>
</dbReference>
<dbReference type="Pfam" id="PF01594">
    <property type="entry name" value="AI-2E_transport"/>
    <property type="match status" value="1"/>
</dbReference>
<keyword evidence="3 6" id="KW-0812">Transmembrane</keyword>
<dbReference type="GO" id="GO:0016020">
    <property type="term" value="C:membrane"/>
    <property type="evidence" value="ECO:0007669"/>
    <property type="project" value="UniProtKB-SubCell"/>
</dbReference>
<protein>
    <submittedName>
        <fullName evidence="7">Inner membrane protein</fullName>
    </submittedName>
</protein>
<evidence type="ECO:0000313" key="8">
    <source>
        <dbReference type="Proteomes" id="UP000254817"/>
    </source>
</evidence>
<accession>A0A376MKH8</accession>
<sequence>MRFALNNPQIHIAGLHRALKGVSHYLALKTLLSLWTGVIVWLGLALMGVQFALMWAVLAFLLNYVPNIGAVISARTANGSGAAF</sequence>
<organism evidence="7 8">
    <name type="scientific">Escherichia coli</name>
    <dbReference type="NCBI Taxonomy" id="562"/>
    <lineage>
        <taxon>Bacteria</taxon>
        <taxon>Pseudomonadati</taxon>
        <taxon>Pseudomonadota</taxon>
        <taxon>Gammaproteobacteria</taxon>
        <taxon>Enterobacterales</taxon>
        <taxon>Enterobacteriaceae</taxon>
        <taxon>Escherichia</taxon>
    </lineage>
</organism>
<dbReference type="InterPro" id="IPR002549">
    <property type="entry name" value="AI-2E-like"/>
</dbReference>
<comment type="similarity">
    <text evidence="2">Belongs to the autoinducer-2 exporter (AI-2E) (TC 2.A.86) family.</text>
</comment>
<dbReference type="Proteomes" id="UP000254817">
    <property type="component" value="Unassembled WGS sequence"/>
</dbReference>
<reference evidence="7 8" key="1">
    <citation type="submission" date="2018-06" db="EMBL/GenBank/DDBJ databases">
        <authorList>
            <consortium name="Pathogen Informatics"/>
            <person name="Doyle S."/>
        </authorList>
    </citation>
    <scope>NUCLEOTIDE SEQUENCE [LARGE SCALE GENOMIC DNA]</scope>
    <source>
        <strain evidence="7 8">NCTC11112</strain>
    </source>
</reference>
<proteinExistence type="inferred from homology"/>
<comment type="subcellular location">
    <subcellularLocation>
        <location evidence="1">Membrane</location>
        <topology evidence="1">Multi-pass membrane protein</topology>
    </subcellularLocation>
</comment>
<evidence type="ECO:0000256" key="2">
    <source>
        <dbReference type="ARBA" id="ARBA00009773"/>
    </source>
</evidence>
<keyword evidence="4 6" id="KW-1133">Transmembrane helix</keyword>
<name>A0A376MKH8_ECOLX</name>
<evidence type="ECO:0000313" key="7">
    <source>
        <dbReference type="EMBL" id="STG50873.1"/>
    </source>
</evidence>
<evidence type="ECO:0000256" key="4">
    <source>
        <dbReference type="ARBA" id="ARBA00022989"/>
    </source>
</evidence>
<evidence type="ECO:0000256" key="3">
    <source>
        <dbReference type="ARBA" id="ARBA00022692"/>
    </source>
</evidence>
<gene>
    <name evidence="7" type="primary">yhhT_2</name>
    <name evidence="7" type="ORF">NCTC11112_01299</name>
</gene>
<keyword evidence="5 6" id="KW-0472">Membrane</keyword>
<evidence type="ECO:0000256" key="5">
    <source>
        <dbReference type="ARBA" id="ARBA00023136"/>
    </source>
</evidence>
<evidence type="ECO:0000256" key="1">
    <source>
        <dbReference type="ARBA" id="ARBA00004141"/>
    </source>
</evidence>
<dbReference type="AlphaFoldDB" id="A0A376MKH8"/>